<sequence length="455" mass="49922">MADADCLVSNDSGPWSPELVLSGLLTHEFVKLYRYADDGPAADLPRKKYGPFTKAVPGWVELLAADAGAHVRQLTYADSESAGRGGIIGNRAQIAQADVAAKSYQELGEATACVRREADSLAAQAAETVHADLFITERPYLRESKIPYGVTVCTPQEALALIGLYLRMQGLYITYRGPDGRGTYSMNKGLYYWVGTRELLPAAWRWFAACVQHSIGVGDQTLINLGGSLLRRLQTALQNRDELHRSLNLEQNNDTALEILDRLDVILVSLMGAIDVAARVAHHALDLQSGIYAAAWQKKNWLKEVQAKNPGLAAAVGPNTPGRHTVTILRLLRNSVHGEALSSLAVRNMSGPIETRVHLPQADSTEILAAMDALGGRADWGVKEIIRGRWDADPGMLVEHLVPHIVDLLNDLMKRTPVEQLSHVSVTPKDELPPTDPQGPFNPRERESIRWQFGF</sequence>
<evidence type="ECO:0000313" key="2">
    <source>
        <dbReference type="EMBL" id="MDF3292353.1"/>
    </source>
</evidence>
<comment type="caution">
    <text evidence="2">The sequence shown here is derived from an EMBL/GenBank/DDBJ whole genome shotgun (WGS) entry which is preliminary data.</text>
</comment>
<keyword evidence="3" id="KW-1185">Reference proteome</keyword>
<evidence type="ECO:0000313" key="3">
    <source>
        <dbReference type="Proteomes" id="UP001216579"/>
    </source>
</evidence>
<reference evidence="2 3" key="1">
    <citation type="submission" date="2023-03" db="EMBL/GenBank/DDBJ databases">
        <title>Draft genome sequence of Streptomyces sp. RB6PN23 isolated from peat swamp forest in Thailand.</title>
        <authorList>
            <person name="Klaysubun C."/>
            <person name="Duangmal K."/>
        </authorList>
    </citation>
    <scope>NUCLEOTIDE SEQUENCE [LARGE SCALE GENOMIC DNA]</scope>
    <source>
        <strain evidence="2 3">RB6PN23</strain>
    </source>
</reference>
<dbReference type="RefSeq" id="WP_276095422.1">
    <property type="nucleotide sequence ID" value="NZ_JARJBC010000017.1"/>
</dbReference>
<feature type="region of interest" description="Disordered" evidence="1">
    <location>
        <begin position="422"/>
        <end position="447"/>
    </location>
</feature>
<dbReference type="EMBL" id="JARJBC010000017">
    <property type="protein sequence ID" value="MDF3292353.1"/>
    <property type="molecule type" value="Genomic_DNA"/>
</dbReference>
<organism evidence="2 3">
    <name type="scientific">Streptomyces silvisoli</name>
    <dbReference type="NCBI Taxonomy" id="3034235"/>
    <lineage>
        <taxon>Bacteria</taxon>
        <taxon>Bacillati</taxon>
        <taxon>Actinomycetota</taxon>
        <taxon>Actinomycetes</taxon>
        <taxon>Kitasatosporales</taxon>
        <taxon>Streptomycetaceae</taxon>
        <taxon>Streptomyces</taxon>
    </lineage>
</organism>
<evidence type="ECO:0000256" key="1">
    <source>
        <dbReference type="SAM" id="MobiDB-lite"/>
    </source>
</evidence>
<accession>A0ABT5ZRB3</accession>
<dbReference type="Proteomes" id="UP001216579">
    <property type="component" value="Unassembled WGS sequence"/>
</dbReference>
<proteinExistence type="predicted"/>
<protein>
    <submittedName>
        <fullName evidence="2">Uncharacterized protein</fullName>
    </submittedName>
</protein>
<name>A0ABT5ZRB3_9ACTN</name>
<gene>
    <name evidence="2" type="ORF">P3G67_24575</name>
</gene>